<keyword evidence="13" id="KW-1133">Transmembrane helix</keyword>
<dbReference type="InterPro" id="IPR005467">
    <property type="entry name" value="His_kinase_dom"/>
</dbReference>
<evidence type="ECO:0000256" key="6">
    <source>
        <dbReference type="ARBA" id="ARBA00022679"/>
    </source>
</evidence>
<dbReference type="Gene3D" id="6.10.340.10">
    <property type="match status" value="1"/>
</dbReference>
<dbReference type="EMBL" id="LSFN01000002">
    <property type="protein sequence ID" value="OAB77705.1"/>
    <property type="molecule type" value="Genomic_DNA"/>
</dbReference>
<keyword evidence="5" id="KW-0597">Phosphoprotein</keyword>
<evidence type="ECO:0000256" key="13">
    <source>
        <dbReference type="SAM" id="Phobius"/>
    </source>
</evidence>
<feature type="transmembrane region" description="Helical" evidence="13">
    <location>
        <begin position="20"/>
        <end position="42"/>
    </location>
</feature>
<dbReference type="GO" id="GO:0005524">
    <property type="term" value="F:ATP binding"/>
    <property type="evidence" value="ECO:0007669"/>
    <property type="project" value="UniProtKB-KW"/>
</dbReference>
<evidence type="ECO:0000256" key="5">
    <source>
        <dbReference type="ARBA" id="ARBA00022553"/>
    </source>
</evidence>
<evidence type="ECO:0000256" key="1">
    <source>
        <dbReference type="ARBA" id="ARBA00000085"/>
    </source>
</evidence>
<dbReference type="Pfam" id="PF06580">
    <property type="entry name" value="His_kinase"/>
    <property type="match status" value="1"/>
</dbReference>
<dbReference type="EC" id="2.7.13.3" evidence="3"/>
<evidence type="ECO:0000256" key="10">
    <source>
        <dbReference type="ARBA" id="ARBA00023012"/>
    </source>
</evidence>
<gene>
    <name evidence="16" type="ORF">PNBC_01480</name>
</gene>
<dbReference type="Proteomes" id="UP000077134">
    <property type="component" value="Unassembled WGS sequence"/>
</dbReference>
<dbReference type="PROSITE" id="PS50109">
    <property type="entry name" value="HIS_KIN"/>
    <property type="match status" value="1"/>
</dbReference>
<evidence type="ECO:0000259" key="15">
    <source>
        <dbReference type="PROSITE" id="PS50885"/>
    </source>
</evidence>
<comment type="caution">
    <text evidence="16">The sequence shown here is derived from an EMBL/GenBank/DDBJ whole genome shotgun (WGS) entry which is preliminary data.</text>
</comment>
<dbReference type="PANTHER" id="PTHR34220">
    <property type="entry name" value="SENSOR HISTIDINE KINASE YPDA"/>
    <property type="match status" value="1"/>
</dbReference>
<dbReference type="AlphaFoldDB" id="A0A167GM45"/>
<dbReference type="RefSeq" id="WP_162274307.1">
    <property type="nucleotide sequence ID" value="NZ_CP017770.1"/>
</dbReference>
<evidence type="ECO:0000256" key="9">
    <source>
        <dbReference type="ARBA" id="ARBA00022840"/>
    </source>
</evidence>
<proteinExistence type="predicted"/>
<evidence type="ECO:0000259" key="14">
    <source>
        <dbReference type="PROSITE" id="PS50109"/>
    </source>
</evidence>
<accession>A0A167GM45</accession>
<dbReference type="GO" id="GO:0000155">
    <property type="term" value="F:phosphorelay sensor kinase activity"/>
    <property type="evidence" value="ECO:0007669"/>
    <property type="project" value="InterPro"/>
</dbReference>
<evidence type="ECO:0000256" key="11">
    <source>
        <dbReference type="ARBA" id="ARBA00023136"/>
    </source>
</evidence>
<evidence type="ECO:0000256" key="8">
    <source>
        <dbReference type="ARBA" id="ARBA00022777"/>
    </source>
</evidence>
<dbReference type="Gene3D" id="3.30.565.10">
    <property type="entry name" value="Histidine kinase-like ATPase, C-terminal domain"/>
    <property type="match status" value="1"/>
</dbReference>
<evidence type="ECO:0000256" key="7">
    <source>
        <dbReference type="ARBA" id="ARBA00022741"/>
    </source>
</evidence>
<keyword evidence="17" id="KW-1185">Reference proteome</keyword>
<keyword evidence="6" id="KW-0808">Transferase</keyword>
<dbReference type="InterPro" id="IPR050640">
    <property type="entry name" value="Bact_2-comp_sensor_kinase"/>
</dbReference>
<feature type="domain" description="HAMP" evidence="15">
    <location>
        <begin position="324"/>
        <end position="371"/>
    </location>
</feature>
<dbReference type="Pfam" id="PF02518">
    <property type="entry name" value="HATPase_c"/>
    <property type="match status" value="1"/>
</dbReference>
<dbReference type="SMART" id="SM00387">
    <property type="entry name" value="HATPase_c"/>
    <property type="match status" value="1"/>
</dbReference>
<dbReference type="InterPro" id="IPR003594">
    <property type="entry name" value="HATPase_dom"/>
</dbReference>
<dbReference type="PROSITE" id="PS50885">
    <property type="entry name" value="HAMP"/>
    <property type="match status" value="1"/>
</dbReference>
<feature type="coiled-coil region" evidence="12">
    <location>
        <begin position="366"/>
        <end position="398"/>
    </location>
</feature>
<keyword evidence="11 13" id="KW-0472">Membrane</keyword>
<comment type="subcellular location">
    <subcellularLocation>
        <location evidence="2">Cell membrane</location>
        <topology evidence="2">Multi-pass membrane protein</topology>
    </subcellularLocation>
</comment>
<feature type="domain" description="Histidine kinase" evidence="14">
    <location>
        <begin position="489"/>
        <end position="593"/>
    </location>
</feature>
<keyword evidence="4" id="KW-1003">Cell membrane</keyword>
<dbReference type="InterPro" id="IPR036890">
    <property type="entry name" value="HATPase_C_sf"/>
</dbReference>
<feature type="transmembrane region" description="Helical" evidence="13">
    <location>
        <begin position="298"/>
        <end position="318"/>
    </location>
</feature>
<keyword evidence="13" id="KW-0812">Transmembrane</keyword>
<sequence length="605" mass="70297">MRRHSIRGFTHIINDIPLKYKFLLIYLLCVLIPIIAINILFYKQISQNILLREEENIAISMNRATKEVTRMFEDLVSLSHTISIDRTLYEAIDRTYATPVEFYEANNLILRNKLNVHLSVHPNLQELGIFTNNDTIASGGEYFYVDTNLRSTSWYKKIQSSTDQVIVYAYINGVSLSLNKPTRQISIMYKLDNFRDLRTYNKHLKIDLKMDKLSEILSSERDYLEFQLIDNHNRVVLTSQQEDKMASSEMLSISGDIGDEKVRFERNLGVATYMKGWKLIGTSNHHKVTDLVNQSRSFMITMMMISTLIPTLLIIIMLKSYHFRMKSLSRHMGKVRMGVFDPVILAESKDEMGGLIHSYNLMIGKINSLINDVYKLEIQKKDLELERIRAELNVLQSQLNPHFLFNTLNALLVVSTKNGYTEVVNVIKDLSLILRRLLSWSDDLVTLQEETRFTDMYLQIEKFRFMEHFDYTMTIDESALLYKIPKMSIQPLVENACKHGFQARKGIRNIEVTAHVTSDQLIVTVEDNGMGMDEHRIQEVIESISKIDYSGAHVGIRNVYKRLELYYDGCVEFRIESQLGRGTRVEFTIPLSQIKKEDMNEDDRT</sequence>
<comment type="catalytic activity">
    <reaction evidence="1">
        <text>ATP + protein L-histidine = ADP + protein N-phospho-L-histidine.</text>
        <dbReference type="EC" id="2.7.13.3"/>
    </reaction>
</comment>
<dbReference type="PANTHER" id="PTHR34220:SF7">
    <property type="entry name" value="SENSOR HISTIDINE KINASE YPDA"/>
    <property type="match status" value="1"/>
</dbReference>
<dbReference type="GO" id="GO:0005886">
    <property type="term" value="C:plasma membrane"/>
    <property type="evidence" value="ECO:0007669"/>
    <property type="project" value="UniProtKB-SubCell"/>
</dbReference>
<name>A0A167GM45_9BACL</name>
<evidence type="ECO:0000313" key="17">
    <source>
        <dbReference type="Proteomes" id="UP000077134"/>
    </source>
</evidence>
<evidence type="ECO:0000256" key="3">
    <source>
        <dbReference type="ARBA" id="ARBA00012438"/>
    </source>
</evidence>
<evidence type="ECO:0000313" key="16">
    <source>
        <dbReference type="EMBL" id="OAB77705.1"/>
    </source>
</evidence>
<evidence type="ECO:0000256" key="4">
    <source>
        <dbReference type="ARBA" id="ARBA00022475"/>
    </source>
</evidence>
<evidence type="ECO:0000256" key="12">
    <source>
        <dbReference type="SAM" id="Coils"/>
    </source>
</evidence>
<evidence type="ECO:0000256" key="2">
    <source>
        <dbReference type="ARBA" id="ARBA00004651"/>
    </source>
</evidence>
<dbReference type="InterPro" id="IPR010559">
    <property type="entry name" value="Sig_transdc_His_kin_internal"/>
</dbReference>
<protein>
    <recommendedName>
        <fullName evidence="3">histidine kinase</fullName>
        <ecNumber evidence="3">2.7.13.3</ecNumber>
    </recommendedName>
</protein>
<dbReference type="InterPro" id="IPR003660">
    <property type="entry name" value="HAMP_dom"/>
</dbReference>
<keyword evidence="9" id="KW-0067">ATP-binding</keyword>
<keyword evidence="7" id="KW-0547">Nucleotide-binding</keyword>
<dbReference type="SUPFAM" id="SSF55874">
    <property type="entry name" value="ATPase domain of HSP90 chaperone/DNA topoisomerase II/histidine kinase"/>
    <property type="match status" value="1"/>
</dbReference>
<keyword evidence="8" id="KW-0418">Kinase</keyword>
<keyword evidence="12" id="KW-0175">Coiled coil</keyword>
<reference evidence="16 17" key="1">
    <citation type="submission" date="2016-02" db="EMBL/GenBank/DDBJ databases">
        <title>Paenibacillus sp. LPB0068, isolated from Crassostrea gigas.</title>
        <authorList>
            <person name="Shin S.-K."/>
            <person name="Yi H."/>
        </authorList>
    </citation>
    <scope>NUCLEOTIDE SEQUENCE [LARGE SCALE GENOMIC DNA]</scope>
    <source>
        <strain evidence="16 17">LPB0068</strain>
    </source>
</reference>
<keyword evidence="10" id="KW-0902">Two-component regulatory system</keyword>
<organism evidence="16 17">
    <name type="scientific">Paenibacillus crassostreae</name>
    <dbReference type="NCBI Taxonomy" id="1763538"/>
    <lineage>
        <taxon>Bacteria</taxon>
        <taxon>Bacillati</taxon>
        <taxon>Bacillota</taxon>
        <taxon>Bacilli</taxon>
        <taxon>Bacillales</taxon>
        <taxon>Paenibacillaceae</taxon>
        <taxon>Paenibacillus</taxon>
    </lineage>
</organism>
<dbReference type="STRING" id="1763538.LPB68_08400"/>